<protein>
    <submittedName>
        <fullName evidence="1">Uncharacterized protein</fullName>
    </submittedName>
</protein>
<dbReference type="EMBL" id="NAJQ01001146">
    <property type="protein sequence ID" value="TKA61970.1"/>
    <property type="molecule type" value="Genomic_DNA"/>
</dbReference>
<evidence type="ECO:0000313" key="1">
    <source>
        <dbReference type="EMBL" id="TKA61970.1"/>
    </source>
</evidence>
<evidence type="ECO:0000313" key="2">
    <source>
        <dbReference type="Proteomes" id="UP000309340"/>
    </source>
</evidence>
<dbReference type="AlphaFoldDB" id="A0A4U0WGF0"/>
<organism evidence="1 2">
    <name type="scientific">Friedmanniomyces simplex</name>
    <dbReference type="NCBI Taxonomy" id="329884"/>
    <lineage>
        <taxon>Eukaryota</taxon>
        <taxon>Fungi</taxon>
        <taxon>Dikarya</taxon>
        <taxon>Ascomycota</taxon>
        <taxon>Pezizomycotina</taxon>
        <taxon>Dothideomycetes</taxon>
        <taxon>Dothideomycetidae</taxon>
        <taxon>Mycosphaerellales</taxon>
        <taxon>Teratosphaeriaceae</taxon>
        <taxon>Friedmanniomyces</taxon>
    </lineage>
</organism>
<name>A0A4U0WGF0_9PEZI</name>
<gene>
    <name evidence="1" type="ORF">B0A55_10671</name>
</gene>
<proteinExistence type="predicted"/>
<dbReference type="Proteomes" id="UP000309340">
    <property type="component" value="Unassembled WGS sequence"/>
</dbReference>
<comment type="caution">
    <text evidence="1">The sequence shown here is derived from an EMBL/GenBank/DDBJ whole genome shotgun (WGS) entry which is preliminary data.</text>
</comment>
<reference evidence="1 2" key="1">
    <citation type="submission" date="2017-03" db="EMBL/GenBank/DDBJ databases">
        <title>Genomes of endolithic fungi from Antarctica.</title>
        <authorList>
            <person name="Coleine C."/>
            <person name="Masonjones S."/>
            <person name="Stajich J.E."/>
        </authorList>
    </citation>
    <scope>NUCLEOTIDE SEQUENCE [LARGE SCALE GENOMIC DNA]</scope>
    <source>
        <strain evidence="1 2">CCFEE 5184</strain>
    </source>
</reference>
<sequence length="181" mass="20711">MVNLKDDDYSLPKEGRPYKILAVRKKVTTKRQEILLKDCRQIDQEAALMPFQESAFTMKTESLRVFLLALVPAQSQALRSLLLFADVPEPAWGWPNNLRRFFVDARLTNLRHLLVLLNVPTSLDTEMFAGDERIRANMLDDFTIFRRMPLSTITVAIYHEQQLGAHGTLARQIATVPIAMT</sequence>
<accession>A0A4U0WGF0</accession>
<keyword evidence="2" id="KW-1185">Reference proteome</keyword>